<dbReference type="AlphaFoldDB" id="A0A7W5DYG5"/>
<evidence type="ECO:0000313" key="3">
    <source>
        <dbReference type="Proteomes" id="UP000536179"/>
    </source>
</evidence>
<accession>A0A7W5DYG5</accession>
<dbReference type="Proteomes" id="UP000536179">
    <property type="component" value="Unassembled WGS sequence"/>
</dbReference>
<evidence type="ECO:0000313" key="2">
    <source>
        <dbReference type="EMBL" id="MBB3205937.1"/>
    </source>
</evidence>
<dbReference type="EMBL" id="JACHXU010000005">
    <property type="protein sequence ID" value="MBB3205937.1"/>
    <property type="molecule type" value="Genomic_DNA"/>
</dbReference>
<keyword evidence="3" id="KW-1185">Reference proteome</keyword>
<protein>
    <submittedName>
        <fullName evidence="2">Uncharacterized protein</fullName>
    </submittedName>
</protein>
<proteinExistence type="predicted"/>
<comment type="caution">
    <text evidence="2">The sequence shown here is derived from an EMBL/GenBank/DDBJ whole genome shotgun (WGS) entry which is preliminary data.</text>
</comment>
<sequence length="76" mass="8046">MRQTIVGILLAAGLVVAGCGESGTSNLVEDADPQDIKAYMEMQEKAKEAMAEGAAMESQAMKDMSTEARKGPPKEE</sequence>
<reference evidence="2 3" key="1">
    <citation type="submission" date="2020-08" db="EMBL/GenBank/DDBJ databases">
        <title>Genomic Encyclopedia of Type Strains, Phase III (KMG-III): the genomes of soil and plant-associated and newly described type strains.</title>
        <authorList>
            <person name="Whitman W."/>
        </authorList>
    </citation>
    <scope>NUCLEOTIDE SEQUENCE [LARGE SCALE GENOMIC DNA]</scope>
    <source>
        <strain evidence="2 3">CECT 8075</strain>
    </source>
</reference>
<dbReference type="PROSITE" id="PS51257">
    <property type="entry name" value="PROKAR_LIPOPROTEIN"/>
    <property type="match status" value="1"/>
</dbReference>
<dbReference type="RefSeq" id="WP_184304028.1">
    <property type="nucleotide sequence ID" value="NZ_JACHXU010000005.1"/>
</dbReference>
<feature type="region of interest" description="Disordered" evidence="1">
    <location>
        <begin position="51"/>
        <end position="76"/>
    </location>
</feature>
<feature type="compositionally biased region" description="Low complexity" evidence="1">
    <location>
        <begin position="51"/>
        <end position="61"/>
    </location>
</feature>
<evidence type="ECO:0000256" key="1">
    <source>
        <dbReference type="SAM" id="MobiDB-lite"/>
    </source>
</evidence>
<gene>
    <name evidence="2" type="ORF">FHS27_001745</name>
</gene>
<organism evidence="2 3">
    <name type="scientific">Aporhodopirellula rubra</name>
    <dbReference type="NCBI Taxonomy" id="980271"/>
    <lineage>
        <taxon>Bacteria</taxon>
        <taxon>Pseudomonadati</taxon>
        <taxon>Planctomycetota</taxon>
        <taxon>Planctomycetia</taxon>
        <taxon>Pirellulales</taxon>
        <taxon>Pirellulaceae</taxon>
        <taxon>Aporhodopirellula</taxon>
    </lineage>
</organism>
<name>A0A7W5DYG5_9BACT</name>
<feature type="compositionally biased region" description="Basic and acidic residues" evidence="1">
    <location>
        <begin position="64"/>
        <end position="76"/>
    </location>
</feature>